<keyword evidence="7" id="KW-0131">Cell cycle</keyword>
<evidence type="ECO:0000256" key="2">
    <source>
        <dbReference type="ARBA" id="ARBA00010845"/>
    </source>
</evidence>
<evidence type="ECO:0000313" key="13">
    <source>
        <dbReference type="Proteomes" id="UP000694891"/>
    </source>
</evidence>
<feature type="compositionally biased region" description="Polar residues" evidence="10">
    <location>
        <begin position="641"/>
        <end position="651"/>
    </location>
</feature>
<reference evidence="14" key="2">
    <citation type="submission" date="2025-04" db="UniProtKB">
        <authorList>
            <consortium name="RefSeq"/>
        </authorList>
    </citation>
    <scope>IDENTIFICATION</scope>
</reference>
<evidence type="ECO:0000256" key="9">
    <source>
        <dbReference type="SAM" id="Coils"/>
    </source>
</evidence>
<evidence type="ECO:0000256" key="10">
    <source>
        <dbReference type="SAM" id="MobiDB-lite"/>
    </source>
</evidence>
<dbReference type="Pfam" id="PF07557">
    <property type="entry name" value="Shugoshin_C"/>
    <property type="match status" value="1"/>
</dbReference>
<protein>
    <submittedName>
        <fullName evidence="12">Shugoshin 1</fullName>
    </submittedName>
    <submittedName>
        <fullName evidence="14">Shugoshin-like 1 isoform X1</fullName>
    </submittedName>
</protein>
<organism evidence="12">
    <name type="scientific">Stegastes partitus</name>
    <name type="common">bicolor damselfish</name>
    <dbReference type="NCBI Taxonomy" id="144197"/>
    <lineage>
        <taxon>Eukaryota</taxon>
        <taxon>Metazoa</taxon>
        <taxon>Chordata</taxon>
        <taxon>Craniata</taxon>
        <taxon>Vertebrata</taxon>
        <taxon>Euteleostomi</taxon>
        <taxon>Actinopterygii</taxon>
        <taxon>Neopterygii</taxon>
        <taxon>Teleostei</taxon>
        <taxon>Neoteleostei</taxon>
        <taxon>Acanthomorphata</taxon>
        <taxon>Ovalentaria</taxon>
        <taxon>Pomacentridae</taxon>
        <taxon>Stegastes</taxon>
    </lineage>
</organism>
<evidence type="ECO:0000259" key="11">
    <source>
        <dbReference type="Pfam" id="PF07557"/>
    </source>
</evidence>
<evidence type="ECO:0000313" key="12">
    <source>
        <dbReference type="Ensembl" id="ENSSPAP00000020934.1"/>
    </source>
</evidence>
<feature type="region of interest" description="Disordered" evidence="10">
    <location>
        <begin position="181"/>
        <end position="339"/>
    </location>
</feature>
<dbReference type="GO" id="GO:0005634">
    <property type="term" value="C:nucleus"/>
    <property type="evidence" value="ECO:0007669"/>
    <property type="project" value="InterPro"/>
</dbReference>
<keyword evidence="3" id="KW-0158">Chromosome</keyword>
<evidence type="ECO:0000256" key="6">
    <source>
        <dbReference type="ARBA" id="ARBA00023054"/>
    </source>
</evidence>
<feature type="region of interest" description="Disordered" evidence="10">
    <location>
        <begin position="351"/>
        <end position="482"/>
    </location>
</feature>
<gene>
    <name evidence="14" type="primary">sgol1</name>
</gene>
<dbReference type="GeneTree" id="ENSGT00940000154107"/>
<dbReference type="InterPro" id="IPR011515">
    <property type="entry name" value="Shugoshin_C"/>
</dbReference>
<comment type="subcellular location">
    <subcellularLocation>
        <location evidence="1">Chromosome</location>
        <location evidence="1">Centromere</location>
    </subcellularLocation>
</comment>
<dbReference type="PANTHER" id="PTHR21577">
    <property type="entry name" value="SHUGOSHIN"/>
    <property type="match status" value="1"/>
</dbReference>
<evidence type="ECO:0000256" key="3">
    <source>
        <dbReference type="ARBA" id="ARBA00022454"/>
    </source>
</evidence>
<dbReference type="Proteomes" id="UP000694891">
    <property type="component" value="Unplaced"/>
</dbReference>
<dbReference type="Gene3D" id="1.20.5.730">
    <property type="entry name" value="Single helix bin"/>
    <property type="match status" value="1"/>
</dbReference>
<proteinExistence type="inferred from homology"/>
<dbReference type="AlphaFoldDB" id="A0A3B5AT26"/>
<reference evidence="12" key="1">
    <citation type="submission" date="2023-09" db="UniProtKB">
        <authorList>
            <consortium name="Ensembl"/>
        </authorList>
    </citation>
    <scope>IDENTIFICATION</scope>
</reference>
<name>A0A3B5AT26_9TELE</name>
<feature type="compositionally biased region" description="Basic and acidic residues" evidence="10">
    <location>
        <begin position="447"/>
        <end position="466"/>
    </location>
</feature>
<dbReference type="GO" id="GO:0000775">
    <property type="term" value="C:chromosome, centromeric region"/>
    <property type="evidence" value="ECO:0007669"/>
    <property type="project" value="UniProtKB-SubCell"/>
</dbReference>
<evidence type="ECO:0000256" key="4">
    <source>
        <dbReference type="ARBA" id="ARBA00022618"/>
    </source>
</evidence>
<feature type="compositionally biased region" description="Basic residues" evidence="10">
    <location>
        <begin position="183"/>
        <end position="196"/>
    </location>
</feature>
<feature type="domain" description="Shugoshin C-terminal" evidence="11">
    <location>
        <begin position="594"/>
        <end position="615"/>
    </location>
</feature>
<accession>A0A3B5AT26</accession>
<evidence type="ECO:0000256" key="8">
    <source>
        <dbReference type="ARBA" id="ARBA00023328"/>
    </source>
</evidence>
<dbReference type="OrthoDB" id="9901374at2759"/>
<keyword evidence="13" id="KW-1185">Reference proteome</keyword>
<feature type="compositionally biased region" description="Polar residues" evidence="10">
    <location>
        <begin position="327"/>
        <end position="336"/>
    </location>
</feature>
<keyword evidence="4" id="KW-0132">Cell division</keyword>
<feature type="compositionally biased region" description="Basic residues" evidence="10">
    <location>
        <begin position="423"/>
        <end position="433"/>
    </location>
</feature>
<dbReference type="RefSeq" id="XP_008305005.1">
    <property type="nucleotide sequence ID" value="XM_008306783.1"/>
</dbReference>
<keyword evidence="8" id="KW-0137">Centromere</keyword>
<feature type="region of interest" description="Disordered" evidence="10">
    <location>
        <begin position="1"/>
        <end position="50"/>
    </location>
</feature>
<evidence type="ECO:0000313" key="14">
    <source>
        <dbReference type="RefSeq" id="XP_008305005.1"/>
    </source>
</evidence>
<comment type="similarity">
    <text evidence="2">Belongs to the shugoshin family.</text>
</comment>
<evidence type="ECO:0000256" key="7">
    <source>
        <dbReference type="ARBA" id="ARBA00023306"/>
    </source>
</evidence>
<dbReference type="Ensembl" id="ENSSPAT00000021253.1">
    <property type="protein sequence ID" value="ENSSPAP00000020934.1"/>
    <property type="gene ID" value="ENSSPAG00000015783.1"/>
</dbReference>
<feature type="region of interest" description="Disordered" evidence="10">
    <location>
        <begin position="633"/>
        <end position="663"/>
    </location>
</feature>
<dbReference type="GO" id="GO:0051301">
    <property type="term" value="P:cell division"/>
    <property type="evidence" value="ECO:0007669"/>
    <property type="project" value="UniProtKB-KW"/>
</dbReference>
<sequence length="663" mass="74733">MVKERAQKKSFQQSLEDIKERMKEKRNKRLASASAPSRGRSRMISKSSVANSTHTILKGVQLNNKALAVALQAEKEKVRQSNAVILQLKREQQALFLHLLLLKRKLKEQEALAASASETKPTNVLVEPQHNVDSAKRKRTSQKLDEHFLCEASPICADSQPSKNNGQLQCDRVVTLPSTVGVRRQRTDRKSRRRSERVREQRFLSEGDPVAEFGALTSSPICSDDRNLNQTQQGAEPERADLGDTEELQHSTPEPVPPKKSRPQPSRKQTQQQTRSKPEPASRKSERGRKPDRAPLKKPWDNPKPRARSKSRDRSATRAKTAPPPQSNKLNTSVGFNDTFDFDCEETVHVTPFRAKADDNQPATPINEESPQKEKTQTEPSPVVSRQEECSSSSPSSESEDSLYVPQKTRRRQTSPDKTKVIITRRGRPSKVVRQKENVPPKQEISVFRDEESSPKAAETKQDEGHRRHSADSSFSNSPDPVRLEQEIHQEPREQMTEEDCLLPVSPLVEAEMMRIDNVLSNFGDSSCEGPALLPHQTPQRLKSCKKRGLGVRTAGRGLSLCDVTNLSPAAYRKFSCGGSRPSDARCSTPVPARKRRCTMTVDYKEPSLNAKLRRGDKFTDLQFLRSPIFKQKSGRRSVQKSRNSMSSQQPFEKYNESFVGCR</sequence>
<evidence type="ECO:0000256" key="5">
    <source>
        <dbReference type="ARBA" id="ARBA00022829"/>
    </source>
</evidence>
<dbReference type="STRING" id="144197.ENSSPAP00000020934"/>
<feature type="compositionally biased region" description="Basic and acidic residues" evidence="10">
    <location>
        <begin position="276"/>
        <end position="316"/>
    </location>
</feature>
<keyword evidence="5" id="KW-0159">Chromosome partition</keyword>
<dbReference type="InterPro" id="IPR038889">
    <property type="entry name" value="Shugoshin1/2"/>
</dbReference>
<evidence type="ECO:0000256" key="1">
    <source>
        <dbReference type="ARBA" id="ARBA00004584"/>
    </source>
</evidence>
<dbReference type="PANTHER" id="PTHR21577:SF3">
    <property type="entry name" value="SHUGOSHIN 1-RELATED"/>
    <property type="match status" value="1"/>
</dbReference>
<feature type="coiled-coil region" evidence="9">
    <location>
        <begin position="71"/>
        <end position="119"/>
    </location>
</feature>
<dbReference type="CTD" id="151648"/>
<dbReference type="GO" id="GO:0045132">
    <property type="term" value="P:meiotic chromosome segregation"/>
    <property type="evidence" value="ECO:0007669"/>
    <property type="project" value="InterPro"/>
</dbReference>
<keyword evidence="6 9" id="KW-0175">Coiled coil</keyword>